<protein>
    <submittedName>
        <fullName evidence="1">Uncharacterized protein</fullName>
    </submittedName>
</protein>
<reference evidence="1 2" key="1">
    <citation type="journal article" date="2019" name="Nat. Ecol. Evol.">
        <title>Megaphylogeny resolves global patterns of mushroom evolution.</title>
        <authorList>
            <person name="Varga T."/>
            <person name="Krizsan K."/>
            <person name="Foldi C."/>
            <person name="Dima B."/>
            <person name="Sanchez-Garcia M."/>
            <person name="Sanchez-Ramirez S."/>
            <person name="Szollosi G.J."/>
            <person name="Szarkandi J.G."/>
            <person name="Papp V."/>
            <person name="Albert L."/>
            <person name="Andreopoulos W."/>
            <person name="Angelini C."/>
            <person name="Antonin V."/>
            <person name="Barry K.W."/>
            <person name="Bougher N.L."/>
            <person name="Buchanan P."/>
            <person name="Buyck B."/>
            <person name="Bense V."/>
            <person name="Catcheside P."/>
            <person name="Chovatia M."/>
            <person name="Cooper J."/>
            <person name="Damon W."/>
            <person name="Desjardin D."/>
            <person name="Finy P."/>
            <person name="Geml J."/>
            <person name="Haridas S."/>
            <person name="Hughes K."/>
            <person name="Justo A."/>
            <person name="Karasinski D."/>
            <person name="Kautmanova I."/>
            <person name="Kiss B."/>
            <person name="Kocsube S."/>
            <person name="Kotiranta H."/>
            <person name="LaButti K.M."/>
            <person name="Lechner B.E."/>
            <person name="Liimatainen K."/>
            <person name="Lipzen A."/>
            <person name="Lukacs Z."/>
            <person name="Mihaltcheva S."/>
            <person name="Morgado L.N."/>
            <person name="Niskanen T."/>
            <person name="Noordeloos M.E."/>
            <person name="Ohm R.A."/>
            <person name="Ortiz-Santana B."/>
            <person name="Ovrebo C."/>
            <person name="Racz N."/>
            <person name="Riley R."/>
            <person name="Savchenko A."/>
            <person name="Shiryaev A."/>
            <person name="Soop K."/>
            <person name="Spirin V."/>
            <person name="Szebenyi C."/>
            <person name="Tomsovsky M."/>
            <person name="Tulloss R.E."/>
            <person name="Uehling J."/>
            <person name="Grigoriev I.V."/>
            <person name="Vagvolgyi C."/>
            <person name="Papp T."/>
            <person name="Martin F.M."/>
            <person name="Miettinen O."/>
            <person name="Hibbett D.S."/>
            <person name="Nagy L.G."/>
        </authorList>
    </citation>
    <scope>NUCLEOTIDE SEQUENCE [LARGE SCALE GENOMIC DNA]</scope>
    <source>
        <strain evidence="1 2">NL-1719</strain>
    </source>
</reference>
<dbReference type="Proteomes" id="UP000308600">
    <property type="component" value="Unassembled WGS sequence"/>
</dbReference>
<name>A0ACD3AIJ4_9AGAR</name>
<evidence type="ECO:0000313" key="1">
    <source>
        <dbReference type="EMBL" id="TFK65473.1"/>
    </source>
</evidence>
<organism evidence="1 2">
    <name type="scientific">Pluteus cervinus</name>
    <dbReference type="NCBI Taxonomy" id="181527"/>
    <lineage>
        <taxon>Eukaryota</taxon>
        <taxon>Fungi</taxon>
        <taxon>Dikarya</taxon>
        <taxon>Basidiomycota</taxon>
        <taxon>Agaricomycotina</taxon>
        <taxon>Agaricomycetes</taxon>
        <taxon>Agaricomycetidae</taxon>
        <taxon>Agaricales</taxon>
        <taxon>Pluteineae</taxon>
        <taxon>Pluteaceae</taxon>
        <taxon>Pluteus</taxon>
    </lineage>
</organism>
<accession>A0ACD3AIJ4</accession>
<evidence type="ECO:0000313" key="2">
    <source>
        <dbReference type="Proteomes" id="UP000308600"/>
    </source>
</evidence>
<gene>
    <name evidence="1" type="ORF">BDN72DRAFT_845535</name>
</gene>
<sequence length="593" mass="65677">MPLSPHPILAQHFDSCEVAFAKIDQEVKILQESIRALRAFRNTFTPICRIPPEVLTRIFSFARRLPGHDLYFGKTKNLDWIFLTHVSQHWRNVALGCPSLWSHISSDYPKPVVKEWLRRSKAAPLTVKLHNIKNAAFVGESLSRIRELTVHISASSWDELASRLSSPAPLLEYLSVSTVRVNHRQPPSNISNNMFEGNVPRLRRLKLTDCSIDINSSLLADLTVLELCNPPQKLSVKDIIATLSRVSRLTSLKLSDVLEEGTPSVSSPLDVVTLPSLESIYVKGRSFIQDLDIVSHLSFPETSTLQFYSVTETGTDVAIAFANFLNVLKAARQQSSPSLQTSAPLSHLALECSWHKLTLDITVNSSEMGDTTDFLKLQLDATGLWPRHLAIPDTSEIASLLPTLPISTLSSFSTDCDIGVETWANVFGPLPSLYHISASGPLSVNILSAIINDFKALSEVVDRKHAEDQAKKSTKGKKKKGKGTRRGKGKKQAEVDSTPDSELVVDWDLIFPELGALDLHNATFPKSAEDLVKALQTRKSVDKGIKLGIYGCKISEEMIEALDEAVPSLMWDEETGTEADKGYDSEFDDPYGW</sequence>
<proteinExistence type="predicted"/>
<dbReference type="EMBL" id="ML208435">
    <property type="protein sequence ID" value="TFK65473.1"/>
    <property type="molecule type" value="Genomic_DNA"/>
</dbReference>
<keyword evidence="2" id="KW-1185">Reference proteome</keyword>